<keyword evidence="8" id="KW-0256">Endoplasmic reticulum</keyword>
<gene>
    <name evidence="16" type="primary">CYP3026D2</name>
</gene>
<dbReference type="Gene3D" id="1.10.630.10">
    <property type="entry name" value="Cytochrome P450"/>
    <property type="match status" value="1"/>
</dbReference>
<dbReference type="InterPro" id="IPR050476">
    <property type="entry name" value="Insect_CytP450_Detox"/>
</dbReference>
<evidence type="ECO:0000256" key="15">
    <source>
        <dbReference type="RuleBase" id="RU000461"/>
    </source>
</evidence>
<dbReference type="PROSITE" id="PS00086">
    <property type="entry name" value="CYTOCHROME_P450"/>
    <property type="match status" value="1"/>
</dbReference>
<comment type="similarity">
    <text evidence="5 15">Belongs to the cytochrome P450 family.</text>
</comment>
<sequence>MLIEIIALLATLTVAAYIYLQVKWTYWSKRGVFFLKPTFPFGSIPSFFTKSKHLNDEFYSHIEKTKPLPYYGIYFIGGATLIINDADLAKNILVKDFDYFVDRNGDATNKLLQTKHKTDIIWTKQMTMSTGEYWKNLRSTFSPIFTSGKMKAMMVFIQETSDKLMQAIDAKVTANEDFELKEMLGKYSMDTIASCAFGVDAESFSNKDSKFVQYASNIFKNTTMEAVRFLIILLPLGKSLLNFLNVPMFKVTETEFFYDAVVASLNHRRETKTRRNDLIDLMLDAIKGEVDVDEHKDDDDQFEKDAKLDHVPRKGEFDELVIVATAIVLMVAGYDTTGTTLAYACHQLSKHPDIQERLRAEIDEVTGDSDKPIDYDKIQGMTYLDQVISETLRFTCPIGILQRNTTKDYKVPGHDLVIEKGHDVWINAMSIHFNPEYYPNPHEFNPDNFTKEAKGQRNSCAFLPFGQGPRGCLGMRFALLEAKMALANIIRTYNLLPSEKTIEPQELDPYAGIAYVKHGLYVKAEKRSQ</sequence>
<dbReference type="EMBL" id="KP899590">
    <property type="protein sequence ID" value="AKH03522.1"/>
    <property type="molecule type" value="mRNA"/>
</dbReference>
<dbReference type="Pfam" id="PF00067">
    <property type="entry name" value="p450"/>
    <property type="match status" value="1"/>
</dbReference>
<evidence type="ECO:0000256" key="6">
    <source>
        <dbReference type="ARBA" id="ARBA00022617"/>
    </source>
</evidence>
<dbReference type="GO" id="GO:0005506">
    <property type="term" value="F:iron ion binding"/>
    <property type="evidence" value="ECO:0007669"/>
    <property type="project" value="InterPro"/>
</dbReference>
<evidence type="ECO:0000256" key="9">
    <source>
        <dbReference type="ARBA" id="ARBA00022848"/>
    </source>
</evidence>
<evidence type="ECO:0000256" key="7">
    <source>
        <dbReference type="ARBA" id="ARBA00022723"/>
    </source>
</evidence>
<evidence type="ECO:0000256" key="3">
    <source>
        <dbReference type="ARBA" id="ARBA00004174"/>
    </source>
</evidence>
<dbReference type="PRINTS" id="PR00385">
    <property type="entry name" value="P450"/>
</dbReference>
<dbReference type="InterPro" id="IPR002401">
    <property type="entry name" value="Cyt_P450_E_grp-I"/>
</dbReference>
<evidence type="ECO:0000256" key="12">
    <source>
        <dbReference type="ARBA" id="ARBA00023033"/>
    </source>
</evidence>
<evidence type="ECO:0000256" key="1">
    <source>
        <dbReference type="ARBA" id="ARBA00001971"/>
    </source>
</evidence>
<keyword evidence="13" id="KW-0472">Membrane</keyword>
<organism evidence="16">
    <name type="scientific">Paracyclopina nana</name>
    <name type="common">Marine copepod</name>
    <dbReference type="NCBI Taxonomy" id="565004"/>
    <lineage>
        <taxon>Eukaryota</taxon>
        <taxon>Metazoa</taxon>
        <taxon>Ecdysozoa</taxon>
        <taxon>Arthropoda</taxon>
        <taxon>Crustacea</taxon>
        <taxon>Multicrustacea</taxon>
        <taxon>Hexanauplia</taxon>
        <taxon>Copepoda</taxon>
        <taxon>Cyclopoida</taxon>
        <taxon>Cyclopettidae</taxon>
        <taxon>Paracyclopina</taxon>
    </lineage>
</organism>
<dbReference type="GO" id="GO:0005789">
    <property type="term" value="C:endoplasmic reticulum membrane"/>
    <property type="evidence" value="ECO:0007669"/>
    <property type="project" value="UniProtKB-SubCell"/>
</dbReference>
<dbReference type="FunFam" id="1.10.630.10:FF:000042">
    <property type="entry name" value="Cytochrome P450"/>
    <property type="match status" value="1"/>
</dbReference>
<keyword evidence="9" id="KW-0492">Microsome</keyword>
<evidence type="ECO:0000256" key="2">
    <source>
        <dbReference type="ARBA" id="ARBA00003690"/>
    </source>
</evidence>
<dbReference type="SUPFAM" id="SSF48264">
    <property type="entry name" value="Cytochrome P450"/>
    <property type="match status" value="1"/>
</dbReference>
<dbReference type="InterPro" id="IPR017972">
    <property type="entry name" value="Cyt_P450_CS"/>
</dbReference>
<proteinExistence type="evidence at transcript level"/>
<keyword evidence="10 15" id="KW-0560">Oxidoreductase</keyword>
<dbReference type="AlphaFoldDB" id="A0A0F7DGY2"/>
<protein>
    <submittedName>
        <fullName evidence="16">Cytochrome P450 3026D2</fullName>
    </submittedName>
</protein>
<dbReference type="InterPro" id="IPR036396">
    <property type="entry name" value="Cyt_P450_sf"/>
</dbReference>
<keyword evidence="6 14" id="KW-0349">Heme</keyword>
<accession>A0A0F7DGY2</accession>
<name>A0A0F7DGY2_PARNA</name>
<dbReference type="PRINTS" id="PR00463">
    <property type="entry name" value="EP450I"/>
</dbReference>
<reference evidence="16" key="1">
    <citation type="journal article" date="2015" name="Environ. Sci. Technol.">
        <title>Identification of the Full 46 Cytochrome P450 (CYP) Complement and Modulation of CYP Expression in Response to Water-Accommodated Fractions of Crude Oil in the Cyclopoid Copepod Paracyclopina nana.</title>
        <authorList>
            <person name="Han J."/>
            <person name="Won E.J."/>
            <person name="Kim H.S."/>
            <person name="Nelson D.R."/>
            <person name="Lee S.J."/>
            <person name="Park H.G."/>
            <person name="Lee J.S."/>
        </authorList>
    </citation>
    <scope>NUCLEOTIDE SEQUENCE</scope>
</reference>
<evidence type="ECO:0000256" key="11">
    <source>
        <dbReference type="ARBA" id="ARBA00023004"/>
    </source>
</evidence>
<dbReference type="GO" id="GO:0016705">
    <property type="term" value="F:oxidoreductase activity, acting on paired donors, with incorporation or reduction of molecular oxygen"/>
    <property type="evidence" value="ECO:0007669"/>
    <property type="project" value="InterPro"/>
</dbReference>
<evidence type="ECO:0000256" key="4">
    <source>
        <dbReference type="ARBA" id="ARBA00004406"/>
    </source>
</evidence>
<dbReference type="InterPro" id="IPR001128">
    <property type="entry name" value="Cyt_P450"/>
</dbReference>
<evidence type="ECO:0000256" key="8">
    <source>
        <dbReference type="ARBA" id="ARBA00022824"/>
    </source>
</evidence>
<keyword evidence="12 15" id="KW-0503">Monooxygenase</keyword>
<keyword evidence="11 14" id="KW-0408">Iron</keyword>
<dbReference type="PANTHER" id="PTHR24292:SF84">
    <property type="entry name" value="CYTOCHROME P450 28A5-RELATED"/>
    <property type="match status" value="1"/>
</dbReference>
<dbReference type="PANTHER" id="PTHR24292">
    <property type="entry name" value="CYTOCHROME P450"/>
    <property type="match status" value="1"/>
</dbReference>
<keyword evidence="7 14" id="KW-0479">Metal-binding</keyword>
<evidence type="ECO:0000256" key="14">
    <source>
        <dbReference type="PIRSR" id="PIRSR602401-1"/>
    </source>
</evidence>
<evidence type="ECO:0000256" key="13">
    <source>
        <dbReference type="ARBA" id="ARBA00023136"/>
    </source>
</evidence>
<dbReference type="GO" id="GO:0020037">
    <property type="term" value="F:heme binding"/>
    <property type="evidence" value="ECO:0007669"/>
    <property type="project" value="InterPro"/>
</dbReference>
<comment type="function">
    <text evidence="2">May be involved in the metabolism of insect hormones and in the breakdown of synthetic insecticides.</text>
</comment>
<evidence type="ECO:0000256" key="5">
    <source>
        <dbReference type="ARBA" id="ARBA00010617"/>
    </source>
</evidence>
<evidence type="ECO:0000256" key="10">
    <source>
        <dbReference type="ARBA" id="ARBA00023002"/>
    </source>
</evidence>
<dbReference type="GO" id="GO:0004497">
    <property type="term" value="F:monooxygenase activity"/>
    <property type="evidence" value="ECO:0007669"/>
    <property type="project" value="UniProtKB-KW"/>
</dbReference>
<comment type="subcellular location">
    <subcellularLocation>
        <location evidence="4">Endoplasmic reticulum membrane</location>
        <topology evidence="4">Peripheral membrane protein</topology>
    </subcellularLocation>
    <subcellularLocation>
        <location evidence="3">Microsome membrane</location>
        <topology evidence="3">Peripheral membrane protein</topology>
    </subcellularLocation>
</comment>
<dbReference type="CDD" id="cd11056">
    <property type="entry name" value="CYP6-like"/>
    <property type="match status" value="1"/>
</dbReference>
<evidence type="ECO:0000313" key="16">
    <source>
        <dbReference type="EMBL" id="AKH03522.1"/>
    </source>
</evidence>
<feature type="binding site" description="axial binding residue" evidence="14">
    <location>
        <position position="472"/>
    </location>
    <ligand>
        <name>heme</name>
        <dbReference type="ChEBI" id="CHEBI:30413"/>
    </ligand>
    <ligandPart>
        <name>Fe</name>
        <dbReference type="ChEBI" id="CHEBI:18248"/>
    </ligandPart>
</feature>
<comment type="cofactor">
    <cofactor evidence="1 14">
        <name>heme</name>
        <dbReference type="ChEBI" id="CHEBI:30413"/>
    </cofactor>
</comment>